<dbReference type="InterPro" id="IPR036259">
    <property type="entry name" value="MFS_trans_sf"/>
</dbReference>
<dbReference type="GO" id="GO:0008028">
    <property type="term" value="F:monocarboxylic acid transmembrane transporter activity"/>
    <property type="evidence" value="ECO:0007669"/>
    <property type="project" value="TreeGrafter"/>
</dbReference>
<evidence type="ECO:0000313" key="4">
    <source>
        <dbReference type="Proteomes" id="UP000770661"/>
    </source>
</evidence>
<dbReference type="AlphaFoldDB" id="A0A8J4Y8D1"/>
<dbReference type="InterPro" id="IPR011701">
    <property type="entry name" value="MFS"/>
</dbReference>
<evidence type="ECO:0000313" key="3">
    <source>
        <dbReference type="EMBL" id="KAG0722562.1"/>
    </source>
</evidence>
<keyword evidence="4" id="KW-1185">Reference proteome</keyword>
<protein>
    <submittedName>
        <fullName evidence="3">Monocarboxylate transporter 12</fullName>
    </submittedName>
</protein>
<feature type="transmembrane region" description="Helical" evidence="2">
    <location>
        <begin position="46"/>
        <end position="67"/>
    </location>
</feature>
<keyword evidence="2" id="KW-0472">Membrane</keyword>
<dbReference type="Proteomes" id="UP000770661">
    <property type="component" value="Unassembled WGS sequence"/>
</dbReference>
<feature type="transmembrane region" description="Helical" evidence="2">
    <location>
        <begin position="12"/>
        <end position="34"/>
    </location>
</feature>
<name>A0A8J4Y8D1_CHIOP</name>
<dbReference type="EMBL" id="JACEEZ010009378">
    <property type="protein sequence ID" value="KAG0722562.1"/>
    <property type="molecule type" value="Genomic_DNA"/>
</dbReference>
<keyword evidence="2" id="KW-0812">Transmembrane</keyword>
<dbReference type="Pfam" id="PF07690">
    <property type="entry name" value="MFS_1"/>
    <property type="match status" value="1"/>
</dbReference>
<feature type="compositionally biased region" description="Polar residues" evidence="1">
    <location>
        <begin position="228"/>
        <end position="238"/>
    </location>
</feature>
<organism evidence="3 4">
    <name type="scientific">Chionoecetes opilio</name>
    <name type="common">Atlantic snow crab</name>
    <name type="synonym">Cancer opilio</name>
    <dbReference type="NCBI Taxonomy" id="41210"/>
    <lineage>
        <taxon>Eukaryota</taxon>
        <taxon>Metazoa</taxon>
        <taxon>Ecdysozoa</taxon>
        <taxon>Arthropoda</taxon>
        <taxon>Crustacea</taxon>
        <taxon>Multicrustacea</taxon>
        <taxon>Malacostraca</taxon>
        <taxon>Eumalacostraca</taxon>
        <taxon>Eucarida</taxon>
        <taxon>Decapoda</taxon>
        <taxon>Pleocyemata</taxon>
        <taxon>Brachyura</taxon>
        <taxon>Eubrachyura</taxon>
        <taxon>Majoidea</taxon>
        <taxon>Majidae</taxon>
        <taxon>Chionoecetes</taxon>
    </lineage>
</organism>
<dbReference type="InterPro" id="IPR050327">
    <property type="entry name" value="Proton-linked_MCT"/>
</dbReference>
<feature type="transmembrane region" description="Helical" evidence="2">
    <location>
        <begin position="138"/>
        <end position="159"/>
    </location>
</feature>
<evidence type="ECO:0000256" key="1">
    <source>
        <dbReference type="SAM" id="MobiDB-lite"/>
    </source>
</evidence>
<dbReference type="Gene3D" id="1.20.1250.20">
    <property type="entry name" value="MFS general substrate transporter like domains"/>
    <property type="match status" value="1"/>
</dbReference>
<comment type="caution">
    <text evidence="3">The sequence shown here is derived from an EMBL/GenBank/DDBJ whole genome shotgun (WGS) entry which is preliminary data.</text>
</comment>
<dbReference type="PANTHER" id="PTHR11360">
    <property type="entry name" value="MONOCARBOXYLATE TRANSPORTER"/>
    <property type="match status" value="1"/>
</dbReference>
<feature type="region of interest" description="Disordered" evidence="1">
    <location>
        <begin position="218"/>
        <end position="238"/>
    </location>
</feature>
<dbReference type="PANTHER" id="PTHR11360:SF306">
    <property type="entry name" value="RE01051P"/>
    <property type="match status" value="1"/>
</dbReference>
<feature type="transmembrane region" description="Helical" evidence="2">
    <location>
        <begin position="105"/>
        <end position="126"/>
    </location>
</feature>
<gene>
    <name evidence="3" type="primary">SLC16A12</name>
    <name evidence="3" type="ORF">GWK47_044280</name>
</gene>
<sequence length="382" mass="42008">MNTHRHFINTRLKLFISSLQKFFFPSLTVAYGVMFKDHLEAMGARATEFTIIANGLSTIWSFAAVFMAPLAELFGARSLTVLGGLLAFLTLVLLAFSSSVVSFTVVYSILGGIACPLCAFFGVVLIPKYFDKRKGLANGFVVSASASGKIVMAPLVRLLLEQYGYRWTCLIVGALCLHTCISGMLFQPAEWHRIPDPNDPDDNELQQRPPNVRMAAGEVESPGAATSGHITGSTTTRNNVDEEEDENIIFVMPTTPNVQQSRYGDVEEVLFFRTAPETNTKSDAPDLKLNINRMDSMASLYGSLPMLTPIEEKKNYSMDEDKADSCCSDFFLVKPQLIALNVNTFDLSTLLAAAGVHPSRQHAVIRLTCAFLRRTGQLPCLL</sequence>
<dbReference type="OrthoDB" id="6354663at2759"/>
<evidence type="ECO:0000256" key="2">
    <source>
        <dbReference type="SAM" id="Phobius"/>
    </source>
</evidence>
<dbReference type="SUPFAM" id="SSF103473">
    <property type="entry name" value="MFS general substrate transporter"/>
    <property type="match status" value="1"/>
</dbReference>
<feature type="transmembrane region" description="Helical" evidence="2">
    <location>
        <begin position="79"/>
        <end position="99"/>
    </location>
</feature>
<reference evidence="3" key="1">
    <citation type="submission" date="2020-07" db="EMBL/GenBank/DDBJ databases">
        <title>The High-quality genome of the commercially important snow crab, Chionoecetes opilio.</title>
        <authorList>
            <person name="Jeong J.-H."/>
            <person name="Ryu S."/>
        </authorList>
    </citation>
    <scope>NUCLEOTIDE SEQUENCE</scope>
    <source>
        <strain evidence="3">MADBK_172401_WGS</strain>
        <tissue evidence="3">Digestive gland</tissue>
    </source>
</reference>
<feature type="transmembrane region" description="Helical" evidence="2">
    <location>
        <begin position="165"/>
        <end position="186"/>
    </location>
</feature>
<proteinExistence type="predicted"/>
<keyword evidence="2" id="KW-1133">Transmembrane helix</keyword>
<accession>A0A8J4Y8D1</accession>